<reference evidence="4 5" key="1">
    <citation type="submission" date="2018-09" db="EMBL/GenBank/DDBJ databases">
        <authorList>
            <person name="Wang F."/>
        </authorList>
    </citation>
    <scope>NUCLEOTIDE SEQUENCE [LARGE SCALE GENOMIC DNA]</scope>
    <source>
        <strain evidence="4 5">PLHSC7-2</strain>
    </source>
</reference>
<protein>
    <submittedName>
        <fullName evidence="4">Efflux RND transporter periplasmic adaptor subunit</fullName>
    </submittedName>
</protein>
<dbReference type="PANTHER" id="PTHR30469">
    <property type="entry name" value="MULTIDRUG RESISTANCE PROTEIN MDTA"/>
    <property type="match status" value="1"/>
</dbReference>
<dbReference type="Gene3D" id="2.40.30.170">
    <property type="match status" value="1"/>
</dbReference>
<dbReference type="Pfam" id="PF25876">
    <property type="entry name" value="HH_MFP_RND"/>
    <property type="match status" value="1"/>
</dbReference>
<evidence type="ECO:0000313" key="4">
    <source>
        <dbReference type="EMBL" id="RJG42687.1"/>
    </source>
</evidence>
<dbReference type="EMBL" id="QZCH01000015">
    <property type="protein sequence ID" value="RJG42687.1"/>
    <property type="molecule type" value="Genomic_DNA"/>
</dbReference>
<comment type="caution">
    <text evidence="4">The sequence shown here is derived from an EMBL/GenBank/DDBJ whole genome shotgun (WGS) entry which is preliminary data.</text>
</comment>
<dbReference type="PANTHER" id="PTHR30469:SF20">
    <property type="entry name" value="EFFLUX RND TRANSPORTER PERIPLASMIC ADAPTOR SUBUNIT"/>
    <property type="match status" value="1"/>
</dbReference>
<dbReference type="GO" id="GO:0015562">
    <property type="term" value="F:efflux transmembrane transporter activity"/>
    <property type="evidence" value="ECO:0007669"/>
    <property type="project" value="TreeGrafter"/>
</dbReference>
<dbReference type="Pfam" id="PF25917">
    <property type="entry name" value="BSH_RND"/>
    <property type="match status" value="1"/>
</dbReference>
<sequence length="340" mass="37879">MTACSKQEPPPPGPDFRPVKVKEVLLGGKYQERVLPGEVQASDRAVLSFQVAGEIESILVRPGDEVKKGDVLAQLDDEVYQQQLEVAQAEYNLAKVLFERSAELVKRGVISKNDFDKSKSNYTVATAARDRAQNNYDYTKLYAPYDGLISVRHKEEFEFVQAKESILGIQVENLVDVNFQLPEQYIGSYQLRMQHQTAEPHTVHAQVNFSGKDHWFDAVVTELSTVADKNTGSYTMVLRLPMPEHINAFPGMTAKVKLQVPTSDHTQTPAIHDSALVEEDGQQFVFVLRPDQKKVEKIAVTVTDGKLQSGLKDGDLLVIAGAAELADQQSAVRWVKERGL</sequence>
<organism evidence="4 5">
    <name type="scientific">Motilimonas pumila</name>
    <dbReference type="NCBI Taxonomy" id="2303987"/>
    <lineage>
        <taxon>Bacteria</taxon>
        <taxon>Pseudomonadati</taxon>
        <taxon>Pseudomonadota</taxon>
        <taxon>Gammaproteobacteria</taxon>
        <taxon>Alteromonadales</taxon>
        <taxon>Alteromonadales genera incertae sedis</taxon>
        <taxon>Motilimonas</taxon>
    </lineage>
</organism>
<evidence type="ECO:0000259" key="2">
    <source>
        <dbReference type="Pfam" id="PF25876"/>
    </source>
</evidence>
<dbReference type="SUPFAM" id="SSF111369">
    <property type="entry name" value="HlyD-like secretion proteins"/>
    <property type="match status" value="1"/>
</dbReference>
<reference evidence="4 5" key="2">
    <citation type="submission" date="2019-01" db="EMBL/GenBank/DDBJ databases">
        <title>Motilimonas pumilus sp. nov., isolated from the gut of sea cucumber (Apostichopus japonicus).</title>
        <authorList>
            <person name="Wang F.-Q."/>
            <person name="Ren L.-H."/>
            <person name="Lin Y.-W."/>
            <person name="Sun G.-H."/>
            <person name="Du Z.-J."/>
            <person name="Zhao J.-X."/>
            <person name="Liu X.-J."/>
            <person name="Liu L.-J."/>
        </authorList>
    </citation>
    <scope>NUCLEOTIDE SEQUENCE [LARGE SCALE GENOMIC DNA]</scope>
    <source>
        <strain evidence="4 5">PLHSC7-2</strain>
    </source>
</reference>
<dbReference type="Proteomes" id="UP000283255">
    <property type="component" value="Unassembled WGS sequence"/>
</dbReference>
<dbReference type="GO" id="GO:1990281">
    <property type="term" value="C:efflux pump complex"/>
    <property type="evidence" value="ECO:0007669"/>
    <property type="project" value="TreeGrafter"/>
</dbReference>
<comment type="similarity">
    <text evidence="1">Belongs to the membrane fusion protein (MFP) (TC 8.A.1) family.</text>
</comment>
<dbReference type="Gene3D" id="2.40.50.100">
    <property type="match status" value="1"/>
</dbReference>
<feature type="domain" description="Multidrug resistance protein MdtA-like barrel-sandwich hybrid" evidence="3">
    <location>
        <begin position="49"/>
        <end position="156"/>
    </location>
</feature>
<dbReference type="NCBIfam" id="TIGR01730">
    <property type="entry name" value="RND_mfp"/>
    <property type="match status" value="1"/>
</dbReference>
<dbReference type="InterPro" id="IPR058624">
    <property type="entry name" value="MdtA-like_HH"/>
</dbReference>
<evidence type="ECO:0000256" key="1">
    <source>
        <dbReference type="ARBA" id="ARBA00009477"/>
    </source>
</evidence>
<evidence type="ECO:0000313" key="5">
    <source>
        <dbReference type="Proteomes" id="UP000283255"/>
    </source>
</evidence>
<dbReference type="InterPro" id="IPR058625">
    <property type="entry name" value="MdtA-like_BSH"/>
</dbReference>
<feature type="domain" description="Multidrug resistance protein MdtA-like alpha-helical hairpin" evidence="2">
    <location>
        <begin position="79"/>
        <end position="134"/>
    </location>
</feature>
<name>A0A418YDT2_9GAMM</name>
<dbReference type="OrthoDB" id="1185083at2"/>
<evidence type="ECO:0000259" key="3">
    <source>
        <dbReference type="Pfam" id="PF25917"/>
    </source>
</evidence>
<keyword evidence="5" id="KW-1185">Reference proteome</keyword>
<proteinExistence type="inferred from homology"/>
<dbReference type="InterPro" id="IPR006143">
    <property type="entry name" value="RND_pump_MFP"/>
</dbReference>
<gene>
    <name evidence="4" type="ORF">D1Z90_12280</name>
</gene>
<dbReference type="AlphaFoldDB" id="A0A418YDT2"/>
<accession>A0A418YDT2</accession>
<dbReference type="Gene3D" id="1.10.287.470">
    <property type="entry name" value="Helix hairpin bin"/>
    <property type="match status" value="1"/>
</dbReference>
<dbReference type="Gene3D" id="2.40.420.20">
    <property type="match status" value="1"/>
</dbReference>